<gene>
    <name evidence="6" type="ORF">PBRASI_LOCUS6636</name>
</gene>
<dbReference type="SUPFAM" id="SSF55811">
    <property type="entry name" value="Nudix"/>
    <property type="match status" value="1"/>
</dbReference>
<keyword evidence="7" id="KW-1185">Reference proteome</keyword>
<feature type="domain" description="Nudix hydrolase" evidence="5">
    <location>
        <begin position="24"/>
        <end position="153"/>
    </location>
</feature>
<evidence type="ECO:0000259" key="5">
    <source>
        <dbReference type="PROSITE" id="PS51462"/>
    </source>
</evidence>
<evidence type="ECO:0000256" key="4">
    <source>
        <dbReference type="ARBA" id="ARBA00022842"/>
    </source>
</evidence>
<keyword evidence="2" id="KW-0479">Metal-binding</keyword>
<evidence type="ECO:0000313" key="6">
    <source>
        <dbReference type="EMBL" id="CAG8581377.1"/>
    </source>
</evidence>
<keyword evidence="3" id="KW-0378">Hydrolase</keyword>
<dbReference type="InterPro" id="IPR020084">
    <property type="entry name" value="NUDIX_hydrolase_CS"/>
</dbReference>
<reference evidence="6" key="1">
    <citation type="submission" date="2021-06" db="EMBL/GenBank/DDBJ databases">
        <authorList>
            <person name="Kallberg Y."/>
            <person name="Tangrot J."/>
            <person name="Rosling A."/>
        </authorList>
    </citation>
    <scope>NUCLEOTIDE SEQUENCE</scope>
    <source>
        <strain evidence="6">BR232B</strain>
    </source>
</reference>
<protein>
    <submittedName>
        <fullName evidence="6">5377_t:CDS:1</fullName>
    </submittedName>
</protein>
<dbReference type="GO" id="GO:0034432">
    <property type="term" value="F:bis(5'-adenosyl)-pentaphosphatase activity"/>
    <property type="evidence" value="ECO:0007669"/>
    <property type="project" value="TreeGrafter"/>
</dbReference>
<dbReference type="CDD" id="cd04666">
    <property type="entry name" value="NUDIX_DIPP2_like_Nudt4"/>
    <property type="match status" value="1"/>
</dbReference>
<dbReference type="GO" id="GO:0000298">
    <property type="term" value="F:endopolyphosphatase activity"/>
    <property type="evidence" value="ECO:0007669"/>
    <property type="project" value="TreeGrafter"/>
</dbReference>
<dbReference type="InterPro" id="IPR047198">
    <property type="entry name" value="DDP-like_NUDIX"/>
</dbReference>
<dbReference type="GO" id="GO:0008486">
    <property type="term" value="F:diphosphoinositol-polyphosphate diphosphatase activity"/>
    <property type="evidence" value="ECO:0007669"/>
    <property type="project" value="TreeGrafter"/>
</dbReference>
<dbReference type="GO" id="GO:1901907">
    <property type="term" value="P:diadenosine pentaphosphate catabolic process"/>
    <property type="evidence" value="ECO:0007669"/>
    <property type="project" value="TreeGrafter"/>
</dbReference>
<evidence type="ECO:0000256" key="3">
    <source>
        <dbReference type="ARBA" id="ARBA00022801"/>
    </source>
</evidence>
<dbReference type="Gene3D" id="3.90.79.10">
    <property type="entry name" value="Nucleoside Triphosphate Pyrophosphohydrolase"/>
    <property type="match status" value="1"/>
</dbReference>
<name>A0A9N9BZP6_9GLOM</name>
<sequence length="168" mass="18999">MRGVAIILMEARTGREKQRYTAGKTRQVAGCVPVNTETRQVLLVTQRKKSGWVLPKGGWENDESQQEAAARETYEEAGAKGKVTHFLGQWDSLTINNATGCPKKMFLFFEMEVDSVEDKWPEMQERNRAWFAYEEAVKMIGEPFMREVLKQCSLAPTSNQNTTASIGC</sequence>
<evidence type="ECO:0000256" key="1">
    <source>
        <dbReference type="ARBA" id="ARBA00001946"/>
    </source>
</evidence>
<dbReference type="AlphaFoldDB" id="A0A9N9BZP6"/>
<accession>A0A9N9BZP6</accession>
<organism evidence="6 7">
    <name type="scientific">Paraglomus brasilianum</name>
    <dbReference type="NCBI Taxonomy" id="144538"/>
    <lineage>
        <taxon>Eukaryota</taxon>
        <taxon>Fungi</taxon>
        <taxon>Fungi incertae sedis</taxon>
        <taxon>Mucoromycota</taxon>
        <taxon>Glomeromycotina</taxon>
        <taxon>Glomeromycetes</taxon>
        <taxon>Paraglomerales</taxon>
        <taxon>Paraglomeraceae</taxon>
        <taxon>Paraglomus</taxon>
    </lineage>
</organism>
<dbReference type="GO" id="GO:1901909">
    <property type="term" value="P:diadenosine hexaphosphate catabolic process"/>
    <property type="evidence" value="ECO:0007669"/>
    <property type="project" value="TreeGrafter"/>
</dbReference>
<dbReference type="GO" id="GO:0005737">
    <property type="term" value="C:cytoplasm"/>
    <property type="evidence" value="ECO:0007669"/>
    <property type="project" value="TreeGrafter"/>
</dbReference>
<proteinExistence type="predicted"/>
<dbReference type="PANTHER" id="PTHR12629:SF0">
    <property type="entry name" value="DIPHOSPHOINOSITOL-POLYPHOSPHATE DIPHOSPHATASE"/>
    <property type="match status" value="1"/>
</dbReference>
<keyword evidence="4" id="KW-0460">Magnesium</keyword>
<dbReference type="EMBL" id="CAJVPI010000905">
    <property type="protein sequence ID" value="CAG8581377.1"/>
    <property type="molecule type" value="Genomic_DNA"/>
</dbReference>
<dbReference type="InterPro" id="IPR015797">
    <property type="entry name" value="NUDIX_hydrolase-like_dom_sf"/>
</dbReference>
<evidence type="ECO:0000256" key="2">
    <source>
        <dbReference type="ARBA" id="ARBA00022723"/>
    </source>
</evidence>
<evidence type="ECO:0000313" key="7">
    <source>
        <dbReference type="Proteomes" id="UP000789739"/>
    </source>
</evidence>
<dbReference type="InterPro" id="IPR000086">
    <property type="entry name" value="NUDIX_hydrolase_dom"/>
</dbReference>
<dbReference type="Proteomes" id="UP000789739">
    <property type="component" value="Unassembled WGS sequence"/>
</dbReference>
<dbReference type="PANTHER" id="PTHR12629">
    <property type="entry name" value="DIPHOSPHOINOSITOL POLYPHOSPHATE PHOSPHOHYDROLASE"/>
    <property type="match status" value="1"/>
</dbReference>
<dbReference type="GO" id="GO:0046872">
    <property type="term" value="F:metal ion binding"/>
    <property type="evidence" value="ECO:0007669"/>
    <property type="project" value="UniProtKB-KW"/>
</dbReference>
<dbReference type="GO" id="GO:0034431">
    <property type="term" value="F:bis(5'-adenosyl)-hexaphosphatase activity"/>
    <property type="evidence" value="ECO:0007669"/>
    <property type="project" value="TreeGrafter"/>
</dbReference>
<dbReference type="Pfam" id="PF00293">
    <property type="entry name" value="NUDIX"/>
    <property type="match status" value="1"/>
</dbReference>
<comment type="caution">
    <text evidence="6">The sequence shown here is derived from an EMBL/GenBank/DDBJ whole genome shotgun (WGS) entry which is preliminary data.</text>
</comment>
<dbReference type="GO" id="GO:0005634">
    <property type="term" value="C:nucleus"/>
    <property type="evidence" value="ECO:0007669"/>
    <property type="project" value="TreeGrafter"/>
</dbReference>
<dbReference type="PROSITE" id="PS00893">
    <property type="entry name" value="NUDIX_BOX"/>
    <property type="match status" value="1"/>
</dbReference>
<comment type="cofactor">
    <cofactor evidence="1">
        <name>Mg(2+)</name>
        <dbReference type="ChEBI" id="CHEBI:18420"/>
    </cofactor>
</comment>
<dbReference type="PROSITE" id="PS51462">
    <property type="entry name" value="NUDIX"/>
    <property type="match status" value="1"/>
</dbReference>
<dbReference type="OrthoDB" id="2011998at2759"/>
<dbReference type="GO" id="GO:1901911">
    <property type="term" value="P:adenosine 5'-(hexahydrogen pentaphosphate) catabolic process"/>
    <property type="evidence" value="ECO:0007669"/>
    <property type="project" value="TreeGrafter"/>
</dbReference>
<dbReference type="GO" id="GO:0071543">
    <property type="term" value="P:diphosphoinositol polyphosphate metabolic process"/>
    <property type="evidence" value="ECO:0007669"/>
    <property type="project" value="TreeGrafter"/>
</dbReference>